<organism evidence="14 15">
    <name type="scientific">Acetoanaerobium noterae</name>
    <dbReference type="NCBI Taxonomy" id="745369"/>
    <lineage>
        <taxon>Bacteria</taxon>
        <taxon>Bacillati</taxon>
        <taxon>Bacillota</taxon>
        <taxon>Clostridia</taxon>
        <taxon>Peptostreptococcales</taxon>
        <taxon>Filifactoraceae</taxon>
        <taxon>Acetoanaerobium</taxon>
    </lineage>
</organism>
<dbReference type="Gene3D" id="3.40.50.2000">
    <property type="entry name" value="Glycogen Phosphorylase B"/>
    <property type="match status" value="2"/>
</dbReference>
<evidence type="ECO:0000256" key="1">
    <source>
        <dbReference type="ARBA" id="ARBA00001275"/>
    </source>
</evidence>
<dbReference type="FunFam" id="3.40.50.2000:FF:000003">
    <property type="entry name" value="Alpha-1,4 glucan phosphorylase"/>
    <property type="match status" value="1"/>
</dbReference>
<keyword evidence="10 13" id="KW-0119">Carbohydrate metabolism</keyword>
<keyword evidence="7 13" id="KW-0328">Glycosyltransferase</keyword>
<dbReference type="InterPro" id="IPR035090">
    <property type="entry name" value="Pyridoxal_P_attach_site"/>
</dbReference>
<evidence type="ECO:0000256" key="5">
    <source>
        <dbReference type="ARBA" id="ARBA00022490"/>
    </source>
</evidence>
<sequence length="788" mass="90298">MDINKVIKSAQDKCKIEYGKELSNALAWQLHNSLSESIREEIGGKWQELKIMSDKNRKAYYFSAEFLIGRSIQNNLLNLGILDEINNKLKDLNVDFGILEEIEDAALGNGGLGRLAACFIESAATMDIPLDGYGIRYKFGLFKQEFQDGFQIEKADDWSKYGDPWSLRKYEDSVLVKFSDQNVIAVPYDIPIIGYKGNNISTLRLWQAEPVNEFDFNLFNDQNYDLAVKEKNKAEDISRVLYPNDDTLDGKKLRFRQQYFFSSASLQDLIRKFKRNHSEDLLDFAKYNVIQLNDTHPTIAIPELIRLLVDEEKLSFESALDICKKTFAYTNHTIMQEALEKWDIGLIKELLPRIYEIIKQIHNNFEEEKKDLVKNKIISKALSNRTKIINKNTLHMAHMAIYGSSYVNGVAQIHTDIIKSDVLKDFYQLYPSKFQNKTNGITQRRWLALCNRELSSFISNNLGNENWITNLSDLKKLEPLSKSTSIIEEFSNIKQIKKHQLADYIFRKEGIAIDPQSIYDIQIKRLHEYKRQLLNILTILYMYNEIKSGNLNNFNKTTFIFGAKAAPGYKRAKSIIKLINEVGNLIDNDPLVSSKIKVVFVSNYNVSYAEKLVAAADISEQISTAGTEASGTGNMKFMLNGAVTLGTLDGANVEIVQEAGRENNYIFGATVDEISSISKSYSPIDIYKSNPKVKAVLDMLIDGTLKDCKTKGFKELYDSILKGASWHTADHYYLLHDFMSYVETRIKVNSDFSSKYEFRKKCYINMCNAGKFSSDRTIQDYAKEIWHV</sequence>
<evidence type="ECO:0000256" key="8">
    <source>
        <dbReference type="ARBA" id="ARBA00022679"/>
    </source>
</evidence>
<evidence type="ECO:0000256" key="13">
    <source>
        <dbReference type="RuleBase" id="RU000587"/>
    </source>
</evidence>
<dbReference type="InterPro" id="IPR000811">
    <property type="entry name" value="Glyco_trans_35"/>
</dbReference>
<evidence type="ECO:0000256" key="12">
    <source>
        <dbReference type="PIRSR" id="PIRSR000460-1"/>
    </source>
</evidence>
<dbReference type="PIRSF" id="PIRSF000460">
    <property type="entry name" value="Pprylas_GlgP"/>
    <property type="match status" value="1"/>
</dbReference>
<dbReference type="GO" id="GO:0008184">
    <property type="term" value="F:glycogen phosphorylase activity"/>
    <property type="evidence" value="ECO:0007669"/>
    <property type="project" value="InterPro"/>
</dbReference>
<evidence type="ECO:0000256" key="2">
    <source>
        <dbReference type="ARBA" id="ARBA00001933"/>
    </source>
</evidence>
<dbReference type="EMBL" id="FUYN01000005">
    <property type="protein sequence ID" value="SKB61392.1"/>
    <property type="molecule type" value="Genomic_DNA"/>
</dbReference>
<comment type="catalytic activity">
    <reaction evidence="1 13">
        <text>[(1-&gt;4)-alpha-D-glucosyl](n) + phosphate = [(1-&gt;4)-alpha-D-glucosyl](n-1) + alpha-D-glucose 1-phosphate</text>
        <dbReference type="Rhea" id="RHEA:41732"/>
        <dbReference type="Rhea" id="RHEA-COMP:9584"/>
        <dbReference type="Rhea" id="RHEA-COMP:9586"/>
        <dbReference type="ChEBI" id="CHEBI:15444"/>
        <dbReference type="ChEBI" id="CHEBI:43474"/>
        <dbReference type="ChEBI" id="CHEBI:58601"/>
        <dbReference type="EC" id="2.4.1.1"/>
    </reaction>
</comment>
<accession>A0A1T5CPK8</accession>
<keyword evidence="15" id="KW-1185">Reference proteome</keyword>
<dbReference type="Pfam" id="PF00343">
    <property type="entry name" value="Phosphorylase"/>
    <property type="match status" value="1"/>
</dbReference>
<evidence type="ECO:0000256" key="3">
    <source>
        <dbReference type="ARBA" id="ARBA00004496"/>
    </source>
</evidence>
<evidence type="ECO:0000256" key="4">
    <source>
        <dbReference type="ARBA" id="ARBA00006047"/>
    </source>
</evidence>
<dbReference type="CDD" id="cd04300">
    <property type="entry name" value="GT35_Glycogen_Phosphorylase"/>
    <property type="match status" value="1"/>
</dbReference>
<keyword evidence="6" id="KW-0021">Allosteric enzyme</keyword>
<evidence type="ECO:0000313" key="15">
    <source>
        <dbReference type="Proteomes" id="UP000243406"/>
    </source>
</evidence>
<evidence type="ECO:0000256" key="10">
    <source>
        <dbReference type="ARBA" id="ARBA00023277"/>
    </source>
</evidence>
<comment type="function">
    <text evidence="13">Allosteric enzyme that catalyzes the rate-limiting step in glycogen catabolism, the phosphorolytic cleavage of glycogen to produce glucose-1-phosphate, and plays a central role in maintaining cellular and organismal glucose homeostasis.</text>
</comment>
<dbReference type="PROSITE" id="PS00102">
    <property type="entry name" value="PHOSPHORYLASE"/>
    <property type="match status" value="1"/>
</dbReference>
<proteinExistence type="inferred from homology"/>
<dbReference type="GO" id="GO:0030170">
    <property type="term" value="F:pyridoxal phosphate binding"/>
    <property type="evidence" value="ECO:0007669"/>
    <property type="project" value="InterPro"/>
</dbReference>
<evidence type="ECO:0000256" key="11">
    <source>
        <dbReference type="ARBA" id="ARBA00025174"/>
    </source>
</evidence>
<dbReference type="FunFam" id="3.40.50.2000:FF:000153">
    <property type="entry name" value="Alpha-1,4 glucan phosphorylase"/>
    <property type="match status" value="1"/>
</dbReference>
<comment type="function">
    <text evidence="11">Phosphorylase is an important allosteric enzyme in carbohydrate metabolism. Enzymes from different sources differ in their regulatory mechanisms and in their natural substrates. However, all known phosphorylases share catalytic and structural properties.</text>
</comment>
<dbReference type="RefSeq" id="WP_079590106.1">
    <property type="nucleotide sequence ID" value="NZ_FUYN01000005.1"/>
</dbReference>
<dbReference type="InterPro" id="IPR011833">
    <property type="entry name" value="Glycg_phsphrylas"/>
</dbReference>
<comment type="subcellular location">
    <subcellularLocation>
        <location evidence="3">Cytoplasm</location>
    </subcellularLocation>
</comment>
<comment type="cofactor">
    <cofactor evidence="2 13">
        <name>pyridoxal 5'-phosphate</name>
        <dbReference type="ChEBI" id="CHEBI:597326"/>
    </cofactor>
</comment>
<reference evidence="15" key="1">
    <citation type="submission" date="2017-02" db="EMBL/GenBank/DDBJ databases">
        <authorList>
            <person name="Varghese N."/>
            <person name="Submissions S."/>
        </authorList>
    </citation>
    <scope>NUCLEOTIDE SEQUENCE [LARGE SCALE GENOMIC DNA]</scope>
    <source>
        <strain evidence="15">ATCC 35199</strain>
    </source>
</reference>
<dbReference type="Proteomes" id="UP000243406">
    <property type="component" value="Unassembled WGS sequence"/>
</dbReference>
<dbReference type="AlphaFoldDB" id="A0A1T5CPK8"/>
<keyword evidence="8 13" id="KW-0808">Transferase</keyword>
<evidence type="ECO:0000256" key="7">
    <source>
        <dbReference type="ARBA" id="ARBA00022676"/>
    </source>
</evidence>
<dbReference type="GO" id="GO:0005980">
    <property type="term" value="P:glycogen catabolic process"/>
    <property type="evidence" value="ECO:0007669"/>
    <property type="project" value="TreeGrafter"/>
</dbReference>
<dbReference type="OrthoDB" id="9760804at2"/>
<protein>
    <recommendedName>
        <fullName evidence="13">Alpha-1,4 glucan phosphorylase</fullName>
        <ecNumber evidence="13">2.4.1.1</ecNumber>
    </recommendedName>
</protein>
<keyword evidence="5" id="KW-0963">Cytoplasm</keyword>
<gene>
    <name evidence="14" type="ORF">SAMN02745120_2319</name>
</gene>
<comment type="similarity">
    <text evidence="4 13">Belongs to the glycogen phosphorylase family.</text>
</comment>
<dbReference type="NCBIfam" id="TIGR02093">
    <property type="entry name" value="P_ylase"/>
    <property type="match status" value="1"/>
</dbReference>
<evidence type="ECO:0000256" key="6">
    <source>
        <dbReference type="ARBA" id="ARBA00022533"/>
    </source>
</evidence>
<feature type="modified residue" description="N6-(pyridoxal phosphate)lysine" evidence="12">
    <location>
        <position position="636"/>
    </location>
</feature>
<dbReference type="GO" id="GO:0005737">
    <property type="term" value="C:cytoplasm"/>
    <property type="evidence" value="ECO:0007669"/>
    <property type="project" value="UniProtKB-SubCell"/>
</dbReference>
<name>A0A1T5CPK8_9FIRM</name>
<dbReference type="SUPFAM" id="SSF53756">
    <property type="entry name" value="UDP-Glycosyltransferase/glycogen phosphorylase"/>
    <property type="match status" value="1"/>
</dbReference>
<evidence type="ECO:0000256" key="9">
    <source>
        <dbReference type="ARBA" id="ARBA00022898"/>
    </source>
</evidence>
<dbReference type="PANTHER" id="PTHR11468">
    <property type="entry name" value="GLYCOGEN PHOSPHORYLASE"/>
    <property type="match status" value="1"/>
</dbReference>
<evidence type="ECO:0000313" key="14">
    <source>
        <dbReference type="EMBL" id="SKB61392.1"/>
    </source>
</evidence>
<dbReference type="PANTHER" id="PTHR11468:SF3">
    <property type="entry name" value="GLYCOGEN PHOSPHORYLASE, LIVER FORM"/>
    <property type="match status" value="1"/>
</dbReference>
<dbReference type="EC" id="2.4.1.1" evidence="13"/>
<keyword evidence="9 12" id="KW-0663">Pyridoxal phosphate</keyword>